<dbReference type="InterPro" id="IPR053140">
    <property type="entry name" value="GDSL_Rv0518-like"/>
</dbReference>
<dbReference type="InterPro" id="IPR013830">
    <property type="entry name" value="SGNH_hydro"/>
</dbReference>
<comment type="caution">
    <text evidence="2">The sequence shown here is derived from an EMBL/GenBank/DDBJ whole genome shotgun (WGS) entry which is preliminary data.</text>
</comment>
<dbReference type="PANTHER" id="PTHR43784">
    <property type="entry name" value="GDSL-LIKE LIPASE/ACYLHYDROLASE, PUTATIVE (AFU_ORTHOLOGUE AFUA_2G00820)-RELATED"/>
    <property type="match status" value="1"/>
</dbReference>
<keyword evidence="3" id="KW-1185">Reference proteome</keyword>
<sequence length="434" mass="43712">MLAVPGAAPALPVLAVPGAAPALPVLAVPGAASALPVLGAPGAASASLALAAPGSSTSAGSAGSPGWAGAWATSPQREAGPTFAQQTLRLLVHPTIGGSSVRLRLSNAFGAADVTFGAVGVSRAVASGSAELVAGTSRPVTFRGRGSVTVKAGATAVSDPVALSVAYGQDLAVDLYVTAGGDAAAITGHDAAQGTQFVGAGNQAGAPAAAFTGYINSWFWLDGVDVRPGRAVRGSIVALGDSITDGAYTTWNGNDRWTDVLASRLGGAYGVLNQGIGGNQVLTDRTDCCGAGTSIAALKRERADVREQTGVRYLILADGINDIGYNAAAADLIAGLRTIAQRAHASGIRVIGATITPYGCESGCFGPEQEAVRQEVNAWVRTTRSLDGVADFDAAIRDPENQAQVLPAYQADHLHPNIAGQRAMAESIDLHLFN</sequence>
<organism evidence="2 3">
    <name type="scientific">Paractinoplanes durhamensis</name>
    <dbReference type="NCBI Taxonomy" id="113563"/>
    <lineage>
        <taxon>Bacteria</taxon>
        <taxon>Bacillati</taxon>
        <taxon>Actinomycetota</taxon>
        <taxon>Actinomycetes</taxon>
        <taxon>Micromonosporales</taxon>
        <taxon>Micromonosporaceae</taxon>
        <taxon>Paractinoplanes</taxon>
    </lineage>
</organism>
<gene>
    <name evidence="2" type="ORF">Adu01nite_23050</name>
</gene>
<evidence type="ECO:0000259" key="1">
    <source>
        <dbReference type="Pfam" id="PF13472"/>
    </source>
</evidence>
<dbReference type="Pfam" id="PF13472">
    <property type="entry name" value="Lipase_GDSL_2"/>
    <property type="match status" value="1"/>
</dbReference>
<reference evidence="2 3" key="1">
    <citation type="submission" date="2021-01" db="EMBL/GenBank/DDBJ databases">
        <title>Whole genome shotgun sequence of Actinoplanes durhamensis NBRC 14914.</title>
        <authorList>
            <person name="Komaki H."/>
            <person name="Tamura T."/>
        </authorList>
    </citation>
    <scope>NUCLEOTIDE SEQUENCE [LARGE SCALE GENOMIC DNA]</scope>
    <source>
        <strain evidence="2 3">NBRC 14914</strain>
    </source>
</reference>
<name>A0ABQ3YTV3_9ACTN</name>
<dbReference type="InterPro" id="IPR036514">
    <property type="entry name" value="SGNH_hydro_sf"/>
</dbReference>
<dbReference type="SUPFAM" id="SSF52266">
    <property type="entry name" value="SGNH hydrolase"/>
    <property type="match status" value="1"/>
</dbReference>
<evidence type="ECO:0000313" key="3">
    <source>
        <dbReference type="Proteomes" id="UP000637628"/>
    </source>
</evidence>
<feature type="domain" description="SGNH hydrolase-type esterase" evidence="1">
    <location>
        <begin position="238"/>
        <end position="423"/>
    </location>
</feature>
<dbReference type="Proteomes" id="UP000637628">
    <property type="component" value="Unassembled WGS sequence"/>
</dbReference>
<accession>A0ABQ3YTV3</accession>
<dbReference type="Gene3D" id="3.40.50.1110">
    <property type="entry name" value="SGNH hydrolase"/>
    <property type="match status" value="1"/>
</dbReference>
<proteinExistence type="predicted"/>
<evidence type="ECO:0000313" key="2">
    <source>
        <dbReference type="EMBL" id="GIE00955.1"/>
    </source>
</evidence>
<keyword evidence="2" id="KW-0378">Hydrolase</keyword>
<dbReference type="GO" id="GO:0016787">
    <property type="term" value="F:hydrolase activity"/>
    <property type="evidence" value="ECO:0007669"/>
    <property type="project" value="UniProtKB-KW"/>
</dbReference>
<dbReference type="PANTHER" id="PTHR43784:SF2">
    <property type="entry name" value="GDSL-LIKE LIPASE_ACYLHYDROLASE, PUTATIVE (AFU_ORTHOLOGUE AFUA_2G00820)-RELATED"/>
    <property type="match status" value="1"/>
</dbReference>
<protein>
    <submittedName>
        <fullName evidence="2">SGNH hydrolase</fullName>
    </submittedName>
</protein>
<dbReference type="EMBL" id="BOML01000019">
    <property type="protein sequence ID" value="GIE00955.1"/>
    <property type="molecule type" value="Genomic_DNA"/>
</dbReference>